<evidence type="ECO:0000313" key="4">
    <source>
        <dbReference type="EMBL" id="PAV62755.1"/>
    </source>
</evidence>
<dbReference type="STRING" id="2018661.A0A2A2JM16"/>
<keyword evidence="5" id="KW-1185">Reference proteome</keyword>
<proteinExistence type="inferred from homology"/>
<evidence type="ECO:0000256" key="2">
    <source>
        <dbReference type="SAM" id="Phobius"/>
    </source>
</evidence>
<keyword evidence="2" id="KW-1133">Transmembrane helix</keyword>
<reference evidence="4 5" key="1">
    <citation type="journal article" date="2017" name="Curr. Biol.">
        <title>Genome architecture and evolution of a unichromosomal asexual nematode.</title>
        <authorList>
            <person name="Fradin H."/>
            <person name="Zegar C."/>
            <person name="Gutwein M."/>
            <person name="Lucas J."/>
            <person name="Kovtun M."/>
            <person name="Corcoran D."/>
            <person name="Baugh L.R."/>
            <person name="Kiontke K."/>
            <person name="Gunsalus K."/>
            <person name="Fitch D.H."/>
            <person name="Piano F."/>
        </authorList>
    </citation>
    <scope>NUCLEOTIDE SEQUENCE [LARGE SCALE GENOMIC DNA]</scope>
    <source>
        <strain evidence="4">PF1309</strain>
    </source>
</reference>
<dbReference type="OrthoDB" id="423807at2759"/>
<evidence type="ECO:0008006" key="6">
    <source>
        <dbReference type="Google" id="ProtNLM"/>
    </source>
</evidence>
<dbReference type="InterPro" id="IPR051843">
    <property type="entry name" value="CPA1_transporter"/>
</dbReference>
<dbReference type="AlphaFoldDB" id="A0A2A2JM16"/>
<keyword evidence="2" id="KW-0812">Transmembrane</keyword>
<gene>
    <name evidence="4" type="ORF">WR25_22981</name>
</gene>
<feature type="transmembrane region" description="Helical" evidence="2">
    <location>
        <begin position="29"/>
        <end position="53"/>
    </location>
</feature>
<feature type="transmembrane region" description="Helical" evidence="2">
    <location>
        <begin position="148"/>
        <end position="168"/>
    </location>
</feature>
<organism evidence="4 5">
    <name type="scientific">Diploscapter pachys</name>
    <dbReference type="NCBI Taxonomy" id="2018661"/>
    <lineage>
        <taxon>Eukaryota</taxon>
        <taxon>Metazoa</taxon>
        <taxon>Ecdysozoa</taxon>
        <taxon>Nematoda</taxon>
        <taxon>Chromadorea</taxon>
        <taxon>Rhabditida</taxon>
        <taxon>Rhabditina</taxon>
        <taxon>Rhabditomorpha</taxon>
        <taxon>Rhabditoidea</taxon>
        <taxon>Rhabditidae</taxon>
        <taxon>Diploscapter</taxon>
    </lineage>
</organism>
<keyword evidence="2" id="KW-0472">Membrane</keyword>
<sequence length="286" mass="31902">MTNTVLSLVLLLFAALFFGKIAEYAKLPPLVGSLICGIIARNISCIDNFLVIVPAWDFTMRRLAMCNMIIRWAINIDVPYLQSNLRMQSIIPAACCFDNLMCVSVFCLTIGLTYSQEGSLAYTLHFCGQIFASTLAACALVMAGVDEAYCGIIGTLVFVCFATTRWRIDNPQKLPTWEPLWHALTFFGIGLIARLIGGLISTSCGEFRFKEQLLLTLAMMPKATVQIVIVKTPSDADDNASVTTYNRAEKIDDDANSMVTFKQFRSLYASQYDHPFNQKPYAIDRY</sequence>
<keyword evidence="3" id="KW-0732">Signal</keyword>
<feature type="transmembrane region" description="Helical" evidence="2">
    <location>
        <begin position="120"/>
        <end position="141"/>
    </location>
</feature>
<feature type="transmembrane region" description="Helical" evidence="2">
    <location>
        <begin position="180"/>
        <end position="200"/>
    </location>
</feature>
<evidence type="ECO:0000256" key="1">
    <source>
        <dbReference type="ARBA" id="ARBA00007367"/>
    </source>
</evidence>
<comment type="similarity">
    <text evidence="1">Belongs to the monovalent cation:proton antiporter 1 (CPA1) transporter (TC 2.A.36) family.</text>
</comment>
<dbReference type="Proteomes" id="UP000218231">
    <property type="component" value="Unassembled WGS sequence"/>
</dbReference>
<accession>A0A2A2JM16</accession>
<name>A0A2A2JM16_9BILA</name>
<protein>
    <recommendedName>
        <fullName evidence="6">Cation/H+ exchanger domain-containing protein</fullName>
    </recommendedName>
</protein>
<dbReference type="PANTHER" id="PTHR31102">
    <property type="match status" value="1"/>
</dbReference>
<evidence type="ECO:0000313" key="5">
    <source>
        <dbReference type="Proteomes" id="UP000218231"/>
    </source>
</evidence>
<evidence type="ECO:0000256" key="3">
    <source>
        <dbReference type="SAM" id="SignalP"/>
    </source>
</evidence>
<feature type="signal peptide" evidence="3">
    <location>
        <begin position="1"/>
        <end position="22"/>
    </location>
</feature>
<dbReference type="EMBL" id="LIAE01010348">
    <property type="protein sequence ID" value="PAV62755.1"/>
    <property type="molecule type" value="Genomic_DNA"/>
</dbReference>
<dbReference type="PANTHER" id="PTHR31102:SF1">
    <property type="entry name" value="CATION_H+ EXCHANGER DOMAIN-CONTAINING PROTEIN"/>
    <property type="match status" value="1"/>
</dbReference>
<feature type="chain" id="PRO_5011996765" description="Cation/H+ exchanger domain-containing protein" evidence="3">
    <location>
        <begin position="23"/>
        <end position="286"/>
    </location>
</feature>
<feature type="transmembrane region" description="Helical" evidence="2">
    <location>
        <begin position="90"/>
        <end position="114"/>
    </location>
</feature>
<dbReference type="GO" id="GO:0098662">
    <property type="term" value="P:inorganic cation transmembrane transport"/>
    <property type="evidence" value="ECO:0007669"/>
    <property type="project" value="TreeGrafter"/>
</dbReference>
<comment type="caution">
    <text evidence="4">The sequence shown here is derived from an EMBL/GenBank/DDBJ whole genome shotgun (WGS) entry which is preliminary data.</text>
</comment>